<dbReference type="EMBL" id="JPOX01000023">
    <property type="protein sequence ID" value="KFX45345.1"/>
    <property type="molecule type" value="Genomic_DNA"/>
</dbReference>
<reference key="1">
    <citation type="journal article" date="2014" name="PLoS Genet.">
        <title>Signature Gene Expression Reveals Novel Clues to the Molecular Mechanisms of Dimorphic Transition in Penicillium marneffei.</title>
        <authorList>
            <person name="Yang E."/>
            <person name="Wang G."/>
            <person name="Cai J."/>
            <person name="Woo P.C."/>
            <person name="Lau S.K."/>
            <person name="Yuen K.-Y."/>
            <person name="Chow W.-N."/>
            <person name="Lin X."/>
        </authorList>
    </citation>
    <scope>NUCLEOTIDE SEQUENCE [LARGE SCALE GENOMIC DNA]</scope>
    <source>
        <strain>PM1</strain>
    </source>
</reference>
<protein>
    <submittedName>
        <fullName evidence="1">Isoleucine--tRNA ligase</fullName>
    </submittedName>
</protein>
<dbReference type="HOGENOM" id="CLU_1679126_0_0_1"/>
<comment type="caution">
    <text evidence="1">The sequence shown here is derived from an EMBL/GenBank/DDBJ whole genome shotgun (WGS) entry which is preliminary data.</text>
</comment>
<evidence type="ECO:0000313" key="1">
    <source>
        <dbReference type="EMBL" id="KFX45345.1"/>
    </source>
</evidence>
<dbReference type="GO" id="GO:0016874">
    <property type="term" value="F:ligase activity"/>
    <property type="evidence" value="ECO:0007669"/>
    <property type="project" value="UniProtKB-KW"/>
</dbReference>
<name>A0A093UZI8_TALMA</name>
<keyword evidence="1" id="KW-0436">Ligase</keyword>
<proteinExistence type="predicted"/>
<accession>A0A093UZI8</accession>
<sequence>MAQPSYLYNVSATHGHTVRTLTQSYYGTCGFKVAAPPLHDIPGSIEVHLDAGTSPYHHGTENYRVWISPSNELLSSTDFPGKYSPNESHSTCTRLPRSAKEAGRTPMLDATIKRRSDSGCPALSNHYSYVMIWNNRLYRVNSTRALLSFIFFRLRWQ</sequence>
<organism evidence="1">
    <name type="scientific">Talaromyces marneffei PM1</name>
    <dbReference type="NCBI Taxonomy" id="1077442"/>
    <lineage>
        <taxon>Eukaryota</taxon>
        <taxon>Fungi</taxon>
        <taxon>Dikarya</taxon>
        <taxon>Ascomycota</taxon>
        <taxon>Pezizomycotina</taxon>
        <taxon>Eurotiomycetes</taxon>
        <taxon>Eurotiomycetidae</taxon>
        <taxon>Eurotiales</taxon>
        <taxon>Trichocomaceae</taxon>
        <taxon>Talaromyces</taxon>
        <taxon>Talaromyces sect. Talaromyces</taxon>
    </lineage>
</organism>
<gene>
    <name evidence="1" type="ORF">GQ26_0230080</name>
</gene>
<reference evidence="1" key="2">
    <citation type="journal article" date="2014" name="PLoS Genet.">
        <title>Signature gene expression reveals novel clues to the molecular mechanisms of dimorphic transition in Penicillium marneffei.</title>
        <authorList>
            <person name="Yang E."/>
            <person name="Wang G."/>
            <person name="Cai J."/>
            <person name="Woo P.C."/>
            <person name="Lau S.K."/>
            <person name="Yuen K.-Y."/>
            <person name="Chow W.-N."/>
            <person name="Lin X."/>
        </authorList>
    </citation>
    <scope>NUCLEOTIDE SEQUENCE</scope>
    <source>
        <strain evidence="1">PM1</strain>
    </source>
</reference>
<dbReference type="AlphaFoldDB" id="A0A093UZI8"/>